<organism evidence="2 3">
    <name type="scientific">Ditylenchus dipsaci</name>
    <dbReference type="NCBI Taxonomy" id="166011"/>
    <lineage>
        <taxon>Eukaryota</taxon>
        <taxon>Metazoa</taxon>
        <taxon>Ecdysozoa</taxon>
        <taxon>Nematoda</taxon>
        <taxon>Chromadorea</taxon>
        <taxon>Rhabditida</taxon>
        <taxon>Tylenchina</taxon>
        <taxon>Tylenchomorpha</taxon>
        <taxon>Sphaerularioidea</taxon>
        <taxon>Anguinidae</taxon>
        <taxon>Anguininae</taxon>
        <taxon>Ditylenchus</taxon>
    </lineage>
</organism>
<dbReference type="Proteomes" id="UP000887574">
    <property type="component" value="Unplaced"/>
</dbReference>
<name>A0A915DJ01_9BILA</name>
<sequence length="287" mass="31070">MSDTPEREFVKLMDVHPQNLIDSVTTTAIAEITSRNHPECDSHCIDNAGDMSLSSLCVLSLGVIRYINLIVASDTNAPVKGAEYIRACTAVVTENASVTRSADRMIQFEEQSLIADLFRLLPIMMVLFQFVRVQTRAQWTLMSKNSSCIGVSQVYLDAVPVNQRSRHRVSRKPRSMRVLGAQPEAPASNSLPKSAPSSQLGGGGTPEPLKRRPGVRSGNQMFQSNRLSVEGSPAQSQCSTSASNAPVFNQSVPNGSISLHLSPVSVVKASRSSSQSRDPFLKTVMPG</sequence>
<feature type="region of interest" description="Disordered" evidence="1">
    <location>
        <begin position="267"/>
        <end position="287"/>
    </location>
</feature>
<evidence type="ECO:0000313" key="3">
    <source>
        <dbReference type="WBParaSite" id="jg19968"/>
    </source>
</evidence>
<evidence type="ECO:0000256" key="1">
    <source>
        <dbReference type="SAM" id="MobiDB-lite"/>
    </source>
</evidence>
<feature type="compositionally biased region" description="Low complexity" evidence="1">
    <location>
        <begin position="267"/>
        <end position="276"/>
    </location>
</feature>
<feature type="compositionally biased region" description="Basic residues" evidence="1">
    <location>
        <begin position="164"/>
        <end position="175"/>
    </location>
</feature>
<feature type="region of interest" description="Disordered" evidence="1">
    <location>
        <begin position="163"/>
        <end position="255"/>
    </location>
</feature>
<keyword evidence="2" id="KW-1185">Reference proteome</keyword>
<feature type="compositionally biased region" description="Polar residues" evidence="1">
    <location>
        <begin position="187"/>
        <end position="199"/>
    </location>
</feature>
<evidence type="ECO:0000313" key="2">
    <source>
        <dbReference type="Proteomes" id="UP000887574"/>
    </source>
</evidence>
<reference evidence="3" key="1">
    <citation type="submission" date="2022-11" db="UniProtKB">
        <authorList>
            <consortium name="WormBaseParasite"/>
        </authorList>
    </citation>
    <scope>IDENTIFICATION</scope>
</reference>
<dbReference type="WBParaSite" id="jg19968">
    <property type="protein sequence ID" value="jg19968"/>
    <property type="gene ID" value="jg19968"/>
</dbReference>
<proteinExistence type="predicted"/>
<accession>A0A915DJ01</accession>
<feature type="compositionally biased region" description="Polar residues" evidence="1">
    <location>
        <begin position="217"/>
        <end position="255"/>
    </location>
</feature>
<protein>
    <submittedName>
        <fullName evidence="3">Uncharacterized protein</fullName>
    </submittedName>
</protein>
<dbReference type="AlphaFoldDB" id="A0A915DJ01"/>